<dbReference type="EMBL" id="CP005811">
    <property type="protein sequence ID" value="AHH11986.1"/>
    <property type="molecule type" value="Genomic_DNA"/>
</dbReference>
<dbReference type="HOGENOM" id="CLU_3412420_0_0_12"/>
<protein>
    <submittedName>
        <fullName evidence="1">Uncharacterized protein</fullName>
    </submittedName>
</protein>
<name>W5T3W6_9SPIR</name>
<organism evidence="1">
    <name type="scientific">Borrelia coriaceae ATCC 43381</name>
    <dbReference type="NCBI Taxonomy" id="1408429"/>
    <lineage>
        <taxon>Bacteria</taxon>
        <taxon>Pseudomonadati</taxon>
        <taxon>Spirochaetota</taxon>
        <taxon>Spirochaetia</taxon>
        <taxon>Spirochaetales</taxon>
        <taxon>Borreliaceae</taxon>
        <taxon>Borrelia</taxon>
    </lineage>
</organism>
<evidence type="ECO:0000313" key="1">
    <source>
        <dbReference type="EMBL" id="AHH11986.1"/>
    </source>
</evidence>
<keyword evidence="1" id="KW-0614">Plasmid</keyword>
<geneLocation type="plasmid" evidence="1">
    <name>unnamed</name>
</geneLocation>
<proteinExistence type="predicted"/>
<accession>W5T3W6</accession>
<reference evidence="1" key="1">
    <citation type="submission" date="2013-04" db="EMBL/GenBank/DDBJ databases">
        <title>Comparative Genomics of Relapsing Fever Spirochetes.</title>
        <authorList>
            <person name="Schwan T.G."/>
            <person name="Raffel S.J."/>
            <person name="Porcella S.F."/>
            <person name="Martens C.A."/>
            <person name="Bruno D.P."/>
            <person name="Ricklefs S.M."/>
            <person name="Barbian K.B."/>
        </authorList>
    </citation>
    <scope>NUCLEOTIDE SEQUENCE</scope>
    <source>
        <strain evidence="1">Co53</strain>
        <plasmid evidence="1">unnamed</plasmid>
    </source>
</reference>
<dbReference type="AlphaFoldDB" id="W5T3W6"/>
<sequence>MSDLMSRGLVVKNKKRLVLNTDAAIEKL</sequence>
<gene>
    <name evidence="1" type="ORF">BCO_0900173</name>
</gene>